<dbReference type="SMART" id="SM00110">
    <property type="entry name" value="C1Q"/>
    <property type="match status" value="1"/>
</dbReference>
<reference evidence="5" key="1">
    <citation type="submission" date="2018-11" db="EMBL/GenBank/DDBJ databases">
        <authorList>
            <person name="Alioto T."/>
            <person name="Alioto T."/>
        </authorList>
    </citation>
    <scope>NUCLEOTIDE SEQUENCE</scope>
</reference>
<evidence type="ECO:0000256" key="1">
    <source>
        <dbReference type="ARBA" id="ARBA00004613"/>
    </source>
</evidence>
<dbReference type="Pfam" id="PF00386">
    <property type="entry name" value="C1q"/>
    <property type="match status" value="1"/>
</dbReference>
<evidence type="ECO:0000313" key="6">
    <source>
        <dbReference type="Proteomes" id="UP000596742"/>
    </source>
</evidence>
<dbReference type="AlphaFoldDB" id="A0A8B6GJ92"/>
<keyword evidence="3" id="KW-0732">Signal</keyword>
<dbReference type="SUPFAM" id="SSF49842">
    <property type="entry name" value="TNF-like"/>
    <property type="match status" value="1"/>
</dbReference>
<proteinExistence type="predicted"/>
<dbReference type="Gene3D" id="2.60.120.40">
    <property type="match status" value="1"/>
</dbReference>
<dbReference type="PRINTS" id="PR00007">
    <property type="entry name" value="COMPLEMNTC1Q"/>
</dbReference>
<feature type="domain" description="C1q" evidence="4">
    <location>
        <begin position="3"/>
        <end position="138"/>
    </location>
</feature>
<dbReference type="EMBL" id="UYJE01008548">
    <property type="protein sequence ID" value="VDI64752.1"/>
    <property type="molecule type" value="Genomic_DNA"/>
</dbReference>
<dbReference type="PROSITE" id="PS50871">
    <property type="entry name" value="C1Q"/>
    <property type="match status" value="1"/>
</dbReference>
<comment type="subcellular location">
    <subcellularLocation>
        <location evidence="1">Secreted</location>
    </subcellularLocation>
</comment>
<gene>
    <name evidence="5" type="ORF">MGAL_10B024033</name>
</gene>
<dbReference type="InterPro" id="IPR008983">
    <property type="entry name" value="Tumour_necrosis_fac-like_dom"/>
</dbReference>
<evidence type="ECO:0000259" key="4">
    <source>
        <dbReference type="PROSITE" id="PS50871"/>
    </source>
</evidence>
<dbReference type="Proteomes" id="UP000596742">
    <property type="component" value="Unassembled WGS sequence"/>
</dbReference>
<dbReference type="InterPro" id="IPR050822">
    <property type="entry name" value="Cerebellin_Synaptic_Org"/>
</dbReference>
<dbReference type="OrthoDB" id="6153102at2759"/>
<organism evidence="5 6">
    <name type="scientific">Mytilus galloprovincialis</name>
    <name type="common">Mediterranean mussel</name>
    <dbReference type="NCBI Taxonomy" id="29158"/>
    <lineage>
        <taxon>Eukaryota</taxon>
        <taxon>Metazoa</taxon>
        <taxon>Spiralia</taxon>
        <taxon>Lophotrochozoa</taxon>
        <taxon>Mollusca</taxon>
        <taxon>Bivalvia</taxon>
        <taxon>Autobranchia</taxon>
        <taxon>Pteriomorphia</taxon>
        <taxon>Mytilida</taxon>
        <taxon>Mytiloidea</taxon>
        <taxon>Mytilidae</taxon>
        <taxon>Mytilinae</taxon>
        <taxon>Mytilus</taxon>
    </lineage>
</organism>
<comment type="caution">
    <text evidence="5">The sequence shown here is derived from an EMBL/GenBank/DDBJ whole genome shotgun (WGS) entry which is preliminary data.</text>
</comment>
<sequence length="189" mass="21363">MMEKKETVVFSAYRSSTQTLSNGEKLIFDGVWINVGNGYEPSTGVFKAPQPGLYHFTAVVMSDSGSNLVLYLCQNGLCITRRLLTGDGYKTGTFDVVLNLQKGEKVYIQSDRSQIIYSDSNRHVYTDLGNMNEPEPESPIRIERSEEREGSTRFSPEDALSLFTQSLDLTFRKHKEQLFKEIDTRIGAK</sequence>
<name>A0A8B6GJ92_MYTGA</name>
<accession>A0A8B6GJ92</accession>
<protein>
    <recommendedName>
        <fullName evidence="4">C1q domain-containing protein</fullName>
    </recommendedName>
</protein>
<dbReference type="InterPro" id="IPR001073">
    <property type="entry name" value="C1q_dom"/>
</dbReference>
<evidence type="ECO:0000256" key="3">
    <source>
        <dbReference type="ARBA" id="ARBA00022729"/>
    </source>
</evidence>
<keyword evidence="6" id="KW-1185">Reference proteome</keyword>
<dbReference type="GO" id="GO:0005576">
    <property type="term" value="C:extracellular region"/>
    <property type="evidence" value="ECO:0007669"/>
    <property type="project" value="UniProtKB-SubCell"/>
</dbReference>
<keyword evidence="2" id="KW-0964">Secreted</keyword>
<evidence type="ECO:0000256" key="2">
    <source>
        <dbReference type="ARBA" id="ARBA00022525"/>
    </source>
</evidence>
<dbReference type="PANTHER" id="PTHR22923:SF116">
    <property type="entry name" value="C1Q DOMAIN-CONTAINING PROTEIN"/>
    <property type="match status" value="1"/>
</dbReference>
<dbReference type="PANTHER" id="PTHR22923">
    <property type="entry name" value="CEREBELLIN-RELATED"/>
    <property type="match status" value="1"/>
</dbReference>
<evidence type="ECO:0000313" key="5">
    <source>
        <dbReference type="EMBL" id="VDI64752.1"/>
    </source>
</evidence>